<dbReference type="Proteomes" id="UP000054032">
    <property type="component" value="Unassembled WGS sequence"/>
</dbReference>
<accession>W6Z7Z0</accession>
<dbReference type="GeneID" id="19121804"/>
<dbReference type="RefSeq" id="XP_007693680.1">
    <property type="nucleotide sequence ID" value="XM_007695490.1"/>
</dbReference>
<sequence length="151" mass="16614">MILDLRTPMSPVISHFPNLGTKYNAAQCCLENRKHVARLAEKGGTPIHIVDIPKASLRAVSVEIDFLIQGWKRGPHAQRVGKNEASISTHPAKRESDTSHPLIFKMGLGCGVMKNRLGDSREEPGDRRLSTLCKAGNARPDKDHLGAFSLR</sequence>
<keyword evidence="2" id="KW-1185">Reference proteome</keyword>
<dbReference type="EMBL" id="KI964248">
    <property type="protein sequence ID" value="EUC39806.1"/>
    <property type="molecule type" value="Genomic_DNA"/>
</dbReference>
<organism evidence="1 2">
    <name type="scientific">Bipolaris oryzae ATCC 44560</name>
    <dbReference type="NCBI Taxonomy" id="930090"/>
    <lineage>
        <taxon>Eukaryota</taxon>
        <taxon>Fungi</taxon>
        <taxon>Dikarya</taxon>
        <taxon>Ascomycota</taxon>
        <taxon>Pezizomycotina</taxon>
        <taxon>Dothideomycetes</taxon>
        <taxon>Pleosporomycetidae</taxon>
        <taxon>Pleosporales</taxon>
        <taxon>Pleosporineae</taxon>
        <taxon>Pleosporaceae</taxon>
        <taxon>Bipolaris</taxon>
    </lineage>
</organism>
<dbReference type="HOGENOM" id="CLU_1731128_0_0_1"/>
<protein>
    <submittedName>
        <fullName evidence="1">Uncharacterized protein</fullName>
    </submittedName>
</protein>
<dbReference type="AlphaFoldDB" id="W6Z7Z0"/>
<dbReference type="KEGG" id="bor:COCMIDRAFT_31128"/>
<proteinExistence type="predicted"/>
<name>W6Z7Z0_COCMI</name>
<reference evidence="1 2" key="1">
    <citation type="journal article" date="2013" name="PLoS Genet.">
        <title>Comparative genome structure, secondary metabolite, and effector coding capacity across Cochliobolus pathogens.</title>
        <authorList>
            <person name="Condon B.J."/>
            <person name="Leng Y."/>
            <person name="Wu D."/>
            <person name="Bushley K.E."/>
            <person name="Ohm R.A."/>
            <person name="Otillar R."/>
            <person name="Martin J."/>
            <person name="Schackwitz W."/>
            <person name="Grimwood J."/>
            <person name="MohdZainudin N."/>
            <person name="Xue C."/>
            <person name="Wang R."/>
            <person name="Manning V.A."/>
            <person name="Dhillon B."/>
            <person name="Tu Z.J."/>
            <person name="Steffenson B.J."/>
            <person name="Salamov A."/>
            <person name="Sun H."/>
            <person name="Lowry S."/>
            <person name="LaButti K."/>
            <person name="Han J."/>
            <person name="Copeland A."/>
            <person name="Lindquist E."/>
            <person name="Barry K."/>
            <person name="Schmutz J."/>
            <person name="Baker S.E."/>
            <person name="Ciuffetti L.M."/>
            <person name="Grigoriev I.V."/>
            <person name="Zhong S."/>
            <person name="Turgeon B.G."/>
        </authorList>
    </citation>
    <scope>NUCLEOTIDE SEQUENCE [LARGE SCALE GENOMIC DNA]</scope>
    <source>
        <strain evidence="1 2">ATCC 44560</strain>
    </source>
</reference>
<evidence type="ECO:0000313" key="2">
    <source>
        <dbReference type="Proteomes" id="UP000054032"/>
    </source>
</evidence>
<gene>
    <name evidence="1" type="ORF">COCMIDRAFT_31128</name>
</gene>
<evidence type="ECO:0000313" key="1">
    <source>
        <dbReference type="EMBL" id="EUC39806.1"/>
    </source>
</evidence>